<feature type="domain" description="Endonuclease/exonuclease/phosphatase" evidence="9">
    <location>
        <begin position="8"/>
        <end position="219"/>
    </location>
</feature>
<dbReference type="RefSeq" id="WP_011291481.1">
    <property type="nucleotide sequence ID" value="NZ_AOSG01000026.1"/>
</dbReference>
<keyword evidence="3" id="KW-0540">Nuclease</keyword>
<dbReference type="PANTHER" id="PTHR15822">
    <property type="entry name" value="TRAF AND TNF RECEPTOR-ASSOCIATED PROTEIN"/>
    <property type="match status" value="1"/>
</dbReference>
<dbReference type="Gene3D" id="3.60.10.10">
    <property type="entry name" value="Endonuclease/exonuclease/phosphatase"/>
    <property type="match status" value="1"/>
</dbReference>
<keyword evidence="6" id="KW-0378">Hydrolase</keyword>
<keyword evidence="11" id="KW-1185">Reference proteome</keyword>
<dbReference type="Pfam" id="PF03372">
    <property type="entry name" value="Exo_endo_phos"/>
    <property type="match status" value="1"/>
</dbReference>
<evidence type="ECO:0000256" key="7">
    <source>
        <dbReference type="ARBA" id="ARBA00022842"/>
    </source>
</evidence>
<dbReference type="GO" id="GO:0004518">
    <property type="term" value="F:nuclease activity"/>
    <property type="evidence" value="ECO:0007669"/>
    <property type="project" value="UniProtKB-KW"/>
</dbReference>
<name>A0A9P2WR75_THEFU</name>
<dbReference type="InterPro" id="IPR005135">
    <property type="entry name" value="Endo/exonuclease/phosphatase"/>
</dbReference>
<dbReference type="PANTHER" id="PTHR15822:SF4">
    <property type="entry name" value="TYROSYL-DNA PHOSPHODIESTERASE 2"/>
    <property type="match status" value="1"/>
</dbReference>
<evidence type="ECO:0000256" key="8">
    <source>
        <dbReference type="ARBA" id="ARBA00023204"/>
    </source>
</evidence>
<dbReference type="GO" id="GO:0046872">
    <property type="term" value="F:metal ion binding"/>
    <property type="evidence" value="ECO:0007669"/>
    <property type="project" value="UniProtKB-KW"/>
</dbReference>
<evidence type="ECO:0000256" key="6">
    <source>
        <dbReference type="ARBA" id="ARBA00022801"/>
    </source>
</evidence>
<keyword evidence="8" id="KW-0234">DNA repair</keyword>
<gene>
    <name evidence="10" type="ORF">TM51_05587</name>
</gene>
<accession>A0A9P2WR75</accession>
<dbReference type="AlphaFoldDB" id="A0A9P2WR75"/>
<comment type="caution">
    <text evidence="10">The sequence shown here is derived from an EMBL/GenBank/DDBJ whole genome shotgun (WGS) entry which is preliminary data.</text>
</comment>
<evidence type="ECO:0000256" key="1">
    <source>
        <dbReference type="ARBA" id="ARBA00001936"/>
    </source>
</evidence>
<dbReference type="Proteomes" id="UP000014184">
    <property type="component" value="Unassembled WGS sequence"/>
</dbReference>
<protein>
    <recommendedName>
        <fullName evidence="9">Endonuclease/exonuclease/phosphatase domain-containing protein</fullName>
    </recommendedName>
</protein>
<dbReference type="InterPro" id="IPR036691">
    <property type="entry name" value="Endo/exonu/phosph_ase_sf"/>
</dbReference>
<dbReference type="GO" id="GO:0016787">
    <property type="term" value="F:hydrolase activity"/>
    <property type="evidence" value="ECO:0007669"/>
    <property type="project" value="UniProtKB-KW"/>
</dbReference>
<sequence>MAAVLRVLSYNIRSLRDDPLAVARVIRSCRPDVVCLQEAPRHLLWQTKRRWLARRCGLRLAVGRRPGGLEILTAPTLAVDHCSHRLLHRYPRLHQRALAIALIRRGRRRIAVAVSHLDLQARARYAHAAQLLAFLGMQPAPAVLAVDVNERPDGPAWQMLATHLVDAGAHGPEGGEPTFPSWRPRSRIDTIFVDRRLTVRAAGIPAAPARRDLVAASDHLPVLAEIALPGEE</sequence>
<comment type="cofactor">
    <cofactor evidence="2">
        <name>Mg(2+)</name>
        <dbReference type="ChEBI" id="CHEBI:18420"/>
    </cofactor>
</comment>
<organism evidence="10 11">
    <name type="scientific">Thermobifida fusca TM51</name>
    <dbReference type="NCBI Taxonomy" id="1169414"/>
    <lineage>
        <taxon>Bacteria</taxon>
        <taxon>Bacillati</taxon>
        <taxon>Actinomycetota</taxon>
        <taxon>Actinomycetes</taxon>
        <taxon>Streptosporangiales</taxon>
        <taxon>Nocardiopsidaceae</taxon>
        <taxon>Thermobifida</taxon>
    </lineage>
</organism>
<keyword evidence="4" id="KW-0479">Metal-binding</keyword>
<keyword evidence="5" id="KW-0227">DNA damage</keyword>
<reference evidence="10 11" key="1">
    <citation type="journal article" date="2013" name="Genome Announc.">
        <title>Draft Genome Sequence of the Lignocellulose Decomposer Thermobifida fusca Strain TM51.</title>
        <authorList>
            <person name="Toth A."/>
            <person name="Barna T."/>
            <person name="Nagy I."/>
            <person name="Horvath B."/>
            <person name="Nagy I."/>
            <person name="Tancsics A."/>
            <person name="Kriszt B."/>
            <person name="Baka E."/>
            <person name="Fekete C."/>
            <person name="Kukolya J."/>
        </authorList>
    </citation>
    <scope>NUCLEOTIDE SEQUENCE [LARGE SCALE GENOMIC DNA]</scope>
    <source>
        <strain evidence="10 11">TM51</strain>
    </source>
</reference>
<dbReference type="InterPro" id="IPR051547">
    <property type="entry name" value="TDP2-like"/>
</dbReference>
<dbReference type="EMBL" id="AOSG01000026">
    <property type="protein sequence ID" value="EOR71764.1"/>
    <property type="molecule type" value="Genomic_DNA"/>
</dbReference>
<evidence type="ECO:0000259" key="9">
    <source>
        <dbReference type="Pfam" id="PF03372"/>
    </source>
</evidence>
<evidence type="ECO:0000256" key="5">
    <source>
        <dbReference type="ARBA" id="ARBA00022763"/>
    </source>
</evidence>
<evidence type="ECO:0000256" key="3">
    <source>
        <dbReference type="ARBA" id="ARBA00022722"/>
    </source>
</evidence>
<dbReference type="GO" id="GO:0006281">
    <property type="term" value="P:DNA repair"/>
    <property type="evidence" value="ECO:0007669"/>
    <property type="project" value="UniProtKB-KW"/>
</dbReference>
<evidence type="ECO:0000313" key="10">
    <source>
        <dbReference type="EMBL" id="EOR71764.1"/>
    </source>
</evidence>
<proteinExistence type="predicted"/>
<evidence type="ECO:0000313" key="11">
    <source>
        <dbReference type="Proteomes" id="UP000014184"/>
    </source>
</evidence>
<dbReference type="SUPFAM" id="SSF56219">
    <property type="entry name" value="DNase I-like"/>
    <property type="match status" value="1"/>
</dbReference>
<comment type="cofactor">
    <cofactor evidence="1">
        <name>Mn(2+)</name>
        <dbReference type="ChEBI" id="CHEBI:29035"/>
    </cofactor>
</comment>
<evidence type="ECO:0000256" key="2">
    <source>
        <dbReference type="ARBA" id="ARBA00001946"/>
    </source>
</evidence>
<evidence type="ECO:0000256" key="4">
    <source>
        <dbReference type="ARBA" id="ARBA00022723"/>
    </source>
</evidence>
<keyword evidence="7" id="KW-0460">Magnesium</keyword>